<evidence type="ECO:0000256" key="10">
    <source>
        <dbReference type="HAMAP-Rule" id="MF_02227"/>
    </source>
</evidence>
<accession>A0A449BFG5</accession>
<feature type="binding site" evidence="10 13">
    <location>
        <position position="29"/>
    </location>
    <ligand>
        <name>a divalent metal cation</name>
        <dbReference type="ChEBI" id="CHEBI:60240"/>
    </ligand>
</feature>
<gene>
    <name evidence="10 15" type="primary">rpe</name>
    <name evidence="15" type="ORF">NCTC10138_01564</name>
</gene>
<proteinExistence type="inferred from homology"/>
<comment type="cofactor">
    <cofactor evidence="10 13">
        <name>a divalent metal cation</name>
        <dbReference type="ChEBI" id="CHEBI:60240"/>
    </cofactor>
    <text evidence="10 13">Binds 1 divalent metal cation per subunit.</text>
</comment>
<dbReference type="GO" id="GO:0005737">
    <property type="term" value="C:cytoplasm"/>
    <property type="evidence" value="ECO:0007669"/>
    <property type="project" value="UniProtKB-ARBA"/>
</dbReference>
<evidence type="ECO:0000256" key="7">
    <source>
        <dbReference type="ARBA" id="ARBA00013188"/>
    </source>
</evidence>
<dbReference type="InterPro" id="IPR000056">
    <property type="entry name" value="Ribul_P_3_epim-like"/>
</dbReference>
<keyword evidence="9 10" id="KW-0413">Isomerase</keyword>
<feature type="binding site" evidence="10 14">
    <location>
        <begin position="192"/>
        <end position="193"/>
    </location>
    <ligand>
        <name>substrate</name>
    </ligand>
</feature>
<evidence type="ECO:0000256" key="12">
    <source>
        <dbReference type="PIRSR" id="PIRSR001461-1"/>
    </source>
</evidence>
<evidence type="ECO:0000256" key="11">
    <source>
        <dbReference type="PIRNR" id="PIRNR001461"/>
    </source>
</evidence>
<dbReference type="SUPFAM" id="SSF51366">
    <property type="entry name" value="Ribulose-phoshate binding barrel"/>
    <property type="match status" value="1"/>
</dbReference>
<evidence type="ECO:0000256" key="3">
    <source>
        <dbReference type="ARBA" id="ARBA00001941"/>
    </source>
</evidence>
<feature type="binding site" evidence="10 14">
    <location>
        <position position="6"/>
    </location>
    <ligand>
        <name>substrate</name>
    </ligand>
</feature>
<keyword evidence="13" id="KW-0862">Zinc</keyword>
<evidence type="ECO:0000256" key="8">
    <source>
        <dbReference type="ARBA" id="ARBA00022723"/>
    </source>
</evidence>
<protein>
    <recommendedName>
        <fullName evidence="7 10">Ribulose-phosphate 3-epimerase</fullName>
        <ecNumber evidence="7 10">5.1.3.1</ecNumber>
    </recommendedName>
</protein>
<evidence type="ECO:0000256" key="13">
    <source>
        <dbReference type="PIRSR" id="PIRSR001461-2"/>
    </source>
</evidence>
<evidence type="ECO:0000256" key="6">
    <source>
        <dbReference type="ARBA" id="ARBA00009541"/>
    </source>
</evidence>
<dbReference type="Gene3D" id="3.20.20.70">
    <property type="entry name" value="Aldolase class I"/>
    <property type="match status" value="1"/>
</dbReference>
<dbReference type="EMBL" id="LR215048">
    <property type="protein sequence ID" value="VEU81168.1"/>
    <property type="molecule type" value="Genomic_DNA"/>
</dbReference>
<feature type="binding site" evidence="14">
    <location>
        <position position="172"/>
    </location>
    <ligand>
        <name>substrate</name>
    </ligand>
</feature>
<feature type="binding site" evidence="10 13">
    <location>
        <position position="170"/>
    </location>
    <ligand>
        <name>a divalent metal cation</name>
        <dbReference type="ChEBI" id="CHEBI:60240"/>
    </ligand>
</feature>
<feature type="active site" description="Proton donor" evidence="10 12">
    <location>
        <position position="170"/>
    </location>
</feature>
<dbReference type="InterPro" id="IPR011060">
    <property type="entry name" value="RibuloseP-bd_barrel"/>
</dbReference>
<evidence type="ECO:0000256" key="1">
    <source>
        <dbReference type="ARBA" id="ARBA00001782"/>
    </source>
</evidence>
<comment type="similarity">
    <text evidence="6 10 11">Belongs to the ribulose-phosphate 3-epimerase family.</text>
</comment>
<keyword evidence="13" id="KW-0464">Manganese</keyword>
<dbReference type="GO" id="GO:0006098">
    <property type="term" value="P:pentose-phosphate shunt"/>
    <property type="evidence" value="ECO:0007669"/>
    <property type="project" value="UniProtKB-UniRule"/>
</dbReference>
<organism evidence="15 16">
    <name type="scientific">Haploplasma axanthum</name>
    <name type="common">Acholeplasma axanthum</name>
    <dbReference type="NCBI Taxonomy" id="29552"/>
    <lineage>
        <taxon>Bacteria</taxon>
        <taxon>Bacillati</taxon>
        <taxon>Mycoplasmatota</taxon>
        <taxon>Mollicutes</taxon>
        <taxon>Acholeplasmatales</taxon>
        <taxon>Acholeplasmataceae</taxon>
        <taxon>Haploplasma</taxon>
    </lineage>
</organism>
<dbReference type="EC" id="5.1.3.1" evidence="7 10"/>
<dbReference type="KEGG" id="aaxa:NCTC10138_01564"/>
<comment type="cofactor">
    <cofactor evidence="5">
        <name>Fe(2+)</name>
        <dbReference type="ChEBI" id="CHEBI:29033"/>
    </cofactor>
</comment>
<keyword evidence="13" id="KW-0170">Cobalt</keyword>
<comment type="function">
    <text evidence="10">Catalyzes the reversible epimerization of D-ribulose 5-phosphate to D-xylulose 5-phosphate.</text>
</comment>
<reference evidence="15 16" key="1">
    <citation type="submission" date="2019-01" db="EMBL/GenBank/DDBJ databases">
        <authorList>
            <consortium name="Pathogen Informatics"/>
        </authorList>
    </citation>
    <scope>NUCLEOTIDE SEQUENCE [LARGE SCALE GENOMIC DNA]</scope>
    <source>
        <strain evidence="15 16">NCTC10138</strain>
    </source>
</reference>
<keyword evidence="16" id="KW-1185">Reference proteome</keyword>
<sequence length="217" mass="24488">MKIAPSVLTADFTNLKNEIDSISDADLIHIDIMDGNFVPNISFGPAITKQISKVSNKNLDVHLMVLDPLNWIDEFSLENVEYITVHFESNNFLEALTKIRKNGKKVGLTIKPETSVSLISKYLKDVDLVLIMSVKPGFGGQKFIPESLNKVKELVDLREKNNYKYVIEIDGGINGETAPLVKKAGVDIAVVGSYLFNKKERNKEMEKLRWKSLFFQI</sequence>
<comment type="cofactor">
    <cofactor evidence="2">
        <name>Mn(2+)</name>
        <dbReference type="ChEBI" id="CHEBI:29035"/>
    </cofactor>
</comment>
<dbReference type="Proteomes" id="UP000289841">
    <property type="component" value="Chromosome"/>
</dbReference>
<dbReference type="NCBIfam" id="NF004076">
    <property type="entry name" value="PRK05581.1-4"/>
    <property type="match status" value="1"/>
</dbReference>
<evidence type="ECO:0000256" key="5">
    <source>
        <dbReference type="ARBA" id="ARBA00001954"/>
    </source>
</evidence>
<dbReference type="FunFam" id="3.20.20.70:FF:000004">
    <property type="entry name" value="Ribulose-phosphate 3-epimerase"/>
    <property type="match status" value="1"/>
</dbReference>
<feature type="binding site" evidence="10">
    <location>
        <begin position="170"/>
        <end position="172"/>
    </location>
    <ligand>
        <name>substrate</name>
    </ligand>
</feature>
<dbReference type="PANTHER" id="PTHR11749">
    <property type="entry name" value="RIBULOSE-5-PHOSPHATE-3-EPIMERASE"/>
    <property type="match status" value="1"/>
</dbReference>
<evidence type="ECO:0000313" key="16">
    <source>
        <dbReference type="Proteomes" id="UP000289841"/>
    </source>
</evidence>
<evidence type="ECO:0000256" key="2">
    <source>
        <dbReference type="ARBA" id="ARBA00001936"/>
    </source>
</evidence>
<evidence type="ECO:0000313" key="15">
    <source>
        <dbReference type="EMBL" id="VEU81168.1"/>
    </source>
</evidence>
<dbReference type="GO" id="GO:0004750">
    <property type="term" value="F:D-ribulose-phosphate 3-epimerase activity"/>
    <property type="evidence" value="ECO:0007669"/>
    <property type="project" value="UniProtKB-UniRule"/>
</dbReference>
<evidence type="ECO:0000256" key="9">
    <source>
        <dbReference type="ARBA" id="ARBA00023235"/>
    </source>
</evidence>
<dbReference type="PROSITE" id="PS01086">
    <property type="entry name" value="RIBUL_P_3_EPIMER_2"/>
    <property type="match status" value="1"/>
</dbReference>
<feature type="binding site" evidence="10 14">
    <location>
        <position position="62"/>
    </location>
    <ligand>
        <name>substrate</name>
    </ligand>
</feature>
<comment type="cofactor">
    <cofactor evidence="3">
        <name>Co(2+)</name>
        <dbReference type="ChEBI" id="CHEBI:48828"/>
    </cofactor>
</comment>
<comment type="cofactor">
    <cofactor evidence="4">
        <name>Zn(2+)</name>
        <dbReference type="ChEBI" id="CHEBI:29105"/>
    </cofactor>
</comment>
<dbReference type="STRING" id="1278311.GCA_000428705_01497"/>
<feature type="active site" description="Proton acceptor" evidence="10 12">
    <location>
        <position position="31"/>
    </location>
</feature>
<dbReference type="NCBIfam" id="TIGR01163">
    <property type="entry name" value="rpe"/>
    <property type="match status" value="1"/>
</dbReference>
<dbReference type="PIRSF" id="PIRSF001461">
    <property type="entry name" value="RPE"/>
    <property type="match status" value="1"/>
</dbReference>
<dbReference type="OrthoDB" id="1645589at2"/>
<dbReference type="HAMAP" id="MF_02227">
    <property type="entry name" value="RPE"/>
    <property type="match status" value="1"/>
</dbReference>
<evidence type="ECO:0000256" key="4">
    <source>
        <dbReference type="ARBA" id="ARBA00001947"/>
    </source>
</evidence>
<keyword evidence="8 10" id="KW-0479">Metal-binding</keyword>
<feature type="binding site" evidence="10 13">
    <location>
        <position position="31"/>
    </location>
    <ligand>
        <name>a divalent metal cation</name>
        <dbReference type="ChEBI" id="CHEBI:60240"/>
    </ligand>
</feature>
<keyword evidence="10 11" id="KW-0119">Carbohydrate metabolism</keyword>
<dbReference type="GO" id="GO:0019323">
    <property type="term" value="P:pentose catabolic process"/>
    <property type="evidence" value="ECO:0007669"/>
    <property type="project" value="UniProtKB-UniRule"/>
</dbReference>
<feature type="binding site" evidence="10 13">
    <location>
        <position position="62"/>
    </location>
    <ligand>
        <name>a divalent metal cation</name>
        <dbReference type="ChEBI" id="CHEBI:60240"/>
    </ligand>
</feature>
<dbReference type="InterPro" id="IPR026019">
    <property type="entry name" value="Ribul_P_3_epim"/>
</dbReference>
<dbReference type="InterPro" id="IPR013785">
    <property type="entry name" value="Aldolase_TIM"/>
</dbReference>
<feature type="binding site" evidence="10 14">
    <location>
        <begin position="137"/>
        <end position="140"/>
    </location>
    <ligand>
        <name>substrate</name>
    </ligand>
</feature>
<dbReference type="CDD" id="cd00429">
    <property type="entry name" value="RPE"/>
    <property type="match status" value="1"/>
</dbReference>
<evidence type="ECO:0000256" key="14">
    <source>
        <dbReference type="PIRSR" id="PIRSR001461-3"/>
    </source>
</evidence>
<dbReference type="Pfam" id="PF00834">
    <property type="entry name" value="Ribul_P_3_epim"/>
    <property type="match status" value="1"/>
</dbReference>
<comment type="catalytic activity">
    <reaction evidence="1 10 11">
        <text>D-ribulose 5-phosphate = D-xylulose 5-phosphate</text>
        <dbReference type="Rhea" id="RHEA:13677"/>
        <dbReference type="ChEBI" id="CHEBI:57737"/>
        <dbReference type="ChEBI" id="CHEBI:58121"/>
        <dbReference type="EC" id="5.1.3.1"/>
    </reaction>
</comment>
<dbReference type="GO" id="GO:0046872">
    <property type="term" value="F:metal ion binding"/>
    <property type="evidence" value="ECO:0007669"/>
    <property type="project" value="UniProtKB-UniRule"/>
</dbReference>
<dbReference type="PROSITE" id="PS01085">
    <property type="entry name" value="RIBUL_P_3_EPIMER_1"/>
    <property type="match status" value="1"/>
</dbReference>
<name>A0A449BFG5_HAPAX</name>
<dbReference type="AlphaFoldDB" id="A0A449BFG5"/>
<comment type="pathway">
    <text evidence="10">Carbohydrate degradation.</text>
</comment>